<gene>
    <name evidence="2" type="ORF">KK488_10650</name>
</gene>
<proteinExistence type="predicted"/>
<dbReference type="InterPro" id="IPR037401">
    <property type="entry name" value="SnoaL-like"/>
</dbReference>
<comment type="caution">
    <text evidence="2">The sequence shown here is derived from an EMBL/GenBank/DDBJ whole genome shotgun (WGS) entry which is preliminary data.</text>
</comment>
<organism evidence="2 3">
    <name type="scientific">Sphingobium nicotianae</name>
    <dbReference type="NCBI Taxonomy" id="2782607"/>
    <lineage>
        <taxon>Bacteria</taxon>
        <taxon>Pseudomonadati</taxon>
        <taxon>Pseudomonadota</taxon>
        <taxon>Alphaproteobacteria</taxon>
        <taxon>Sphingomonadales</taxon>
        <taxon>Sphingomonadaceae</taxon>
        <taxon>Sphingobium</taxon>
    </lineage>
</organism>
<evidence type="ECO:0000313" key="3">
    <source>
        <dbReference type="Proteomes" id="UP001138757"/>
    </source>
</evidence>
<dbReference type="Proteomes" id="UP001138757">
    <property type="component" value="Unassembled WGS sequence"/>
</dbReference>
<name>A0A9X1DC61_9SPHN</name>
<accession>A0A9X1DC61</accession>
<dbReference type="EMBL" id="JAHGAW010000006">
    <property type="protein sequence ID" value="MBT2187405.1"/>
    <property type="molecule type" value="Genomic_DNA"/>
</dbReference>
<dbReference type="Pfam" id="PF12680">
    <property type="entry name" value="SnoaL_2"/>
    <property type="match status" value="1"/>
</dbReference>
<keyword evidence="3" id="KW-1185">Reference proteome</keyword>
<feature type="domain" description="SnoaL-like" evidence="1">
    <location>
        <begin position="7"/>
        <end position="117"/>
    </location>
</feature>
<dbReference type="InterPro" id="IPR032710">
    <property type="entry name" value="NTF2-like_dom_sf"/>
</dbReference>
<sequence>MTREDFERYIDCFNRNDFDGFSSFYADDVDFNLGDRKRIIGRTAIADFYRGVKAHIDEELTILDLIIAPDGVAMHNRTVFTTVKDWPDFEIWPTKKGDVRTIESIVFYKIKDGKFTHIKSARFKDLS</sequence>
<evidence type="ECO:0000313" key="2">
    <source>
        <dbReference type="EMBL" id="MBT2187405.1"/>
    </source>
</evidence>
<dbReference type="RefSeq" id="WP_214623316.1">
    <property type="nucleotide sequence ID" value="NZ_JAHGAW010000006.1"/>
</dbReference>
<dbReference type="SUPFAM" id="SSF54427">
    <property type="entry name" value="NTF2-like"/>
    <property type="match status" value="1"/>
</dbReference>
<reference evidence="2" key="1">
    <citation type="submission" date="2021-05" db="EMBL/GenBank/DDBJ databases">
        <title>Genome of Sphingobium sp. strain.</title>
        <authorList>
            <person name="Fan R."/>
        </authorList>
    </citation>
    <scope>NUCLEOTIDE SEQUENCE</scope>
    <source>
        <strain evidence="2">H33</strain>
    </source>
</reference>
<protein>
    <submittedName>
        <fullName evidence="2">Nuclear transport factor 2 family protein</fullName>
    </submittedName>
</protein>
<dbReference type="Gene3D" id="3.10.450.50">
    <property type="match status" value="1"/>
</dbReference>
<evidence type="ECO:0000259" key="1">
    <source>
        <dbReference type="Pfam" id="PF12680"/>
    </source>
</evidence>
<dbReference type="AlphaFoldDB" id="A0A9X1DC61"/>